<feature type="signal peptide" evidence="1">
    <location>
        <begin position="1"/>
        <end position="17"/>
    </location>
</feature>
<dbReference type="InterPro" id="IPR004145">
    <property type="entry name" value="DUF243"/>
</dbReference>
<comment type="caution">
    <text evidence="3">The sequence shown here is derived from an EMBL/GenBank/DDBJ whole genome shotgun (WGS) entry which is preliminary data.</text>
</comment>
<reference evidence="3 4" key="1">
    <citation type="submission" date="2015-12" db="EMBL/GenBank/DDBJ databases">
        <title>The genome of Folsomia candida.</title>
        <authorList>
            <person name="Faddeeva A."/>
            <person name="Derks M.F."/>
            <person name="Anvar Y."/>
            <person name="Smit S."/>
            <person name="Van Straalen N."/>
            <person name="Roelofs D."/>
        </authorList>
    </citation>
    <scope>NUCLEOTIDE SEQUENCE [LARGE SCALE GENOMIC DNA]</scope>
    <source>
        <strain evidence="3 4">VU population</strain>
        <tissue evidence="3">Whole body</tissue>
    </source>
</reference>
<dbReference type="OMA" id="QKEYGPP"/>
<dbReference type="SMART" id="SM00690">
    <property type="entry name" value="DM5"/>
    <property type="match status" value="1"/>
</dbReference>
<dbReference type="EMBL" id="LNIX01000002">
    <property type="protein sequence ID" value="OXA58973.1"/>
    <property type="molecule type" value="Genomic_DNA"/>
</dbReference>
<dbReference type="AlphaFoldDB" id="A0A226EMR6"/>
<dbReference type="GO" id="GO:0062129">
    <property type="term" value="C:chitin-based extracellular matrix"/>
    <property type="evidence" value="ECO:0007669"/>
    <property type="project" value="TreeGrafter"/>
</dbReference>
<dbReference type="GO" id="GO:0008010">
    <property type="term" value="F:structural constituent of chitin-based larval cuticle"/>
    <property type="evidence" value="ECO:0007669"/>
    <property type="project" value="TreeGrafter"/>
</dbReference>
<dbReference type="PANTHER" id="PTHR31927:SF2">
    <property type="entry name" value="FI07246P-RELATED"/>
    <property type="match status" value="1"/>
</dbReference>
<protein>
    <recommendedName>
        <fullName evidence="2">DUF243 domain-containing protein</fullName>
    </recommendedName>
</protein>
<feature type="chain" id="PRO_5012872542" description="DUF243 domain-containing protein" evidence="1">
    <location>
        <begin position="18"/>
        <end position="181"/>
    </location>
</feature>
<evidence type="ECO:0000313" key="3">
    <source>
        <dbReference type="EMBL" id="OXA58973.1"/>
    </source>
</evidence>
<keyword evidence="4" id="KW-1185">Reference proteome</keyword>
<dbReference type="Proteomes" id="UP000198287">
    <property type="component" value="Unassembled WGS sequence"/>
</dbReference>
<dbReference type="OrthoDB" id="6376010at2759"/>
<name>A0A226EMR6_FOLCA</name>
<dbReference type="GO" id="GO:0040003">
    <property type="term" value="P:chitin-based cuticle development"/>
    <property type="evidence" value="ECO:0007669"/>
    <property type="project" value="TreeGrafter"/>
</dbReference>
<feature type="domain" description="DUF243" evidence="2">
    <location>
        <begin position="50"/>
        <end position="149"/>
    </location>
</feature>
<keyword evidence="1" id="KW-0732">Signal</keyword>
<evidence type="ECO:0000256" key="1">
    <source>
        <dbReference type="SAM" id="SignalP"/>
    </source>
</evidence>
<accession>A0A226EMR6</accession>
<evidence type="ECO:0000313" key="4">
    <source>
        <dbReference type="Proteomes" id="UP000198287"/>
    </source>
</evidence>
<dbReference type="PANTHER" id="PTHR31927">
    <property type="entry name" value="FI07246P-RELATED-RELATED"/>
    <property type="match status" value="1"/>
</dbReference>
<gene>
    <name evidence="3" type="ORF">Fcan01_04290</name>
</gene>
<dbReference type="Pfam" id="PF03103">
    <property type="entry name" value="DUF243"/>
    <property type="match status" value="1"/>
</dbReference>
<sequence length="181" mass="19363">MIKIALIVASFVAVTLARPEPPAAYGVPQYAAPAVLATEYGPGPAVSYGGQVYKHVYVHSAPDEAPEHTQRTIRVPGGGDKHVNIIFVKTPSSSSHQQTEVLLPEQEQQKTVVYVLVKKGHNTADVKIRQPASPLPQKPEVFFIRYKDHQAAPAPVYGPVAVAAPVAVSAPVYGVPQPQGY</sequence>
<organism evidence="3 4">
    <name type="scientific">Folsomia candida</name>
    <name type="common">Springtail</name>
    <dbReference type="NCBI Taxonomy" id="158441"/>
    <lineage>
        <taxon>Eukaryota</taxon>
        <taxon>Metazoa</taxon>
        <taxon>Ecdysozoa</taxon>
        <taxon>Arthropoda</taxon>
        <taxon>Hexapoda</taxon>
        <taxon>Collembola</taxon>
        <taxon>Entomobryomorpha</taxon>
        <taxon>Isotomoidea</taxon>
        <taxon>Isotomidae</taxon>
        <taxon>Proisotominae</taxon>
        <taxon>Folsomia</taxon>
    </lineage>
</organism>
<evidence type="ECO:0000259" key="2">
    <source>
        <dbReference type="SMART" id="SM00690"/>
    </source>
</evidence>
<proteinExistence type="predicted"/>